<evidence type="ECO:0000313" key="10">
    <source>
        <dbReference type="Proteomes" id="UP000011591"/>
    </source>
</evidence>
<evidence type="ECO:0000256" key="1">
    <source>
        <dbReference type="ARBA" id="ARBA00010617"/>
    </source>
</evidence>
<evidence type="ECO:0000256" key="6">
    <source>
        <dbReference type="ARBA" id="ARBA00023033"/>
    </source>
</evidence>
<organism evidence="9 10">
    <name type="scientific">Natrialba aegyptia DSM 13077</name>
    <dbReference type="NCBI Taxonomy" id="1227491"/>
    <lineage>
        <taxon>Archaea</taxon>
        <taxon>Methanobacteriati</taxon>
        <taxon>Methanobacteriota</taxon>
        <taxon>Stenosarchaea group</taxon>
        <taxon>Halobacteria</taxon>
        <taxon>Halobacteriales</taxon>
        <taxon>Natrialbaceae</taxon>
        <taxon>Natrialba</taxon>
    </lineage>
</organism>
<feature type="coiled-coil region" evidence="8">
    <location>
        <begin position="180"/>
        <end position="207"/>
    </location>
</feature>
<dbReference type="FunFam" id="1.10.630.10:FF:000018">
    <property type="entry name" value="Cytochrome P450 monooxygenase"/>
    <property type="match status" value="1"/>
</dbReference>
<sequence length="409" mass="46545">MQSADLPVGVEQPPEAIRSREGQLSPFDWYAEMRAEDPVRFDEQREMWDIFRYEDVDRVLKDHDAFTARRTREDNEFSSDAEDDTGMLQTMITVDPPEHNRLRGFVDERFQPGSIREYQPRVEAVTEDVLDALAGKEQFDFVDEFAIPFPVTVIAELLGIPAERRDQFKAWSDALIARPKNGTQTEIQRIQQERQQARQEMSGYFTKLVAERRGGDGDDFITLAANTEELSREEKVGFCILLLLAGNITTTNLLTNAIWSLEEQGLTDAVRTGAIDRKQVVEEVLRYRSPVQSLNRIAIADVELNGKQIQAGDVVTLWLGAANRDPEIFDAPEEFRPEQRPNRHMAFGMGVHFCLGAHLARMEADVAMQQLLERFDRLDANLSNLDPLYSLYGLKSLPCEVNRTAPPAK</sequence>
<comment type="similarity">
    <text evidence="1 7">Belongs to the cytochrome P450 family.</text>
</comment>
<evidence type="ECO:0000256" key="8">
    <source>
        <dbReference type="SAM" id="Coils"/>
    </source>
</evidence>
<keyword evidence="4 7" id="KW-0560">Oxidoreductase</keyword>
<keyword evidence="2 7" id="KW-0349">Heme</keyword>
<keyword evidence="6 7" id="KW-0503">Monooxygenase</keyword>
<accession>M0ARD3</accession>
<evidence type="ECO:0000313" key="9">
    <source>
        <dbReference type="EMBL" id="ELZ00892.1"/>
    </source>
</evidence>
<dbReference type="GO" id="GO:0005506">
    <property type="term" value="F:iron ion binding"/>
    <property type="evidence" value="ECO:0007669"/>
    <property type="project" value="InterPro"/>
</dbReference>
<dbReference type="GO" id="GO:0004497">
    <property type="term" value="F:monooxygenase activity"/>
    <property type="evidence" value="ECO:0007669"/>
    <property type="project" value="UniProtKB-KW"/>
</dbReference>
<dbReference type="PRINTS" id="PR00359">
    <property type="entry name" value="BP450"/>
</dbReference>
<evidence type="ECO:0000256" key="3">
    <source>
        <dbReference type="ARBA" id="ARBA00022723"/>
    </source>
</evidence>
<reference evidence="9 10" key="1">
    <citation type="journal article" date="2014" name="PLoS Genet.">
        <title>Phylogenetically driven sequencing of extremely halophilic archaea reveals strategies for static and dynamic osmo-response.</title>
        <authorList>
            <person name="Becker E.A."/>
            <person name="Seitzer P.M."/>
            <person name="Tritt A."/>
            <person name="Larsen D."/>
            <person name="Krusor M."/>
            <person name="Yao A.I."/>
            <person name="Wu D."/>
            <person name="Madern D."/>
            <person name="Eisen J.A."/>
            <person name="Darling A.E."/>
            <person name="Facciotti M.T."/>
        </authorList>
    </citation>
    <scope>NUCLEOTIDE SEQUENCE [LARGE SCALE GENOMIC DNA]</scope>
    <source>
        <strain evidence="9 10">DSM 13077</strain>
    </source>
</reference>
<dbReference type="InterPro" id="IPR001128">
    <property type="entry name" value="Cyt_P450"/>
</dbReference>
<evidence type="ECO:0000256" key="2">
    <source>
        <dbReference type="ARBA" id="ARBA00022617"/>
    </source>
</evidence>
<gene>
    <name evidence="9" type="ORF">C480_18417</name>
</gene>
<dbReference type="AlphaFoldDB" id="M0ARD3"/>
<protein>
    <submittedName>
        <fullName evidence="9">Cytochrome P450</fullName>
    </submittedName>
</protein>
<keyword evidence="10" id="KW-1185">Reference proteome</keyword>
<dbReference type="Pfam" id="PF00067">
    <property type="entry name" value="p450"/>
    <property type="match status" value="2"/>
</dbReference>
<dbReference type="GO" id="GO:0020037">
    <property type="term" value="F:heme binding"/>
    <property type="evidence" value="ECO:0007669"/>
    <property type="project" value="InterPro"/>
</dbReference>
<dbReference type="RefSeq" id="WP_006667075.1">
    <property type="nucleotide sequence ID" value="NZ_AOIP01000050.1"/>
</dbReference>
<dbReference type="PANTHER" id="PTHR46696">
    <property type="entry name" value="P450, PUTATIVE (EUROFUNG)-RELATED"/>
    <property type="match status" value="1"/>
</dbReference>
<dbReference type="GO" id="GO:0016705">
    <property type="term" value="F:oxidoreductase activity, acting on paired donors, with incorporation or reduction of molecular oxygen"/>
    <property type="evidence" value="ECO:0007669"/>
    <property type="project" value="InterPro"/>
</dbReference>
<proteinExistence type="inferred from homology"/>
<dbReference type="Proteomes" id="UP000011591">
    <property type="component" value="Unassembled WGS sequence"/>
</dbReference>
<keyword evidence="8" id="KW-0175">Coiled coil</keyword>
<evidence type="ECO:0000256" key="5">
    <source>
        <dbReference type="ARBA" id="ARBA00023004"/>
    </source>
</evidence>
<dbReference type="EMBL" id="AOIP01000050">
    <property type="protein sequence ID" value="ELZ00892.1"/>
    <property type="molecule type" value="Genomic_DNA"/>
</dbReference>
<dbReference type="PATRIC" id="fig|1227491.4.peg.3745"/>
<evidence type="ECO:0000256" key="4">
    <source>
        <dbReference type="ARBA" id="ARBA00023002"/>
    </source>
</evidence>
<comment type="caution">
    <text evidence="9">The sequence shown here is derived from an EMBL/GenBank/DDBJ whole genome shotgun (WGS) entry which is preliminary data.</text>
</comment>
<dbReference type="PANTHER" id="PTHR46696:SF1">
    <property type="entry name" value="CYTOCHROME P450 YJIB-RELATED"/>
    <property type="match status" value="1"/>
</dbReference>
<keyword evidence="3 7" id="KW-0479">Metal-binding</keyword>
<dbReference type="PRINTS" id="PR00385">
    <property type="entry name" value="P450"/>
</dbReference>
<dbReference type="Gene3D" id="1.10.630.10">
    <property type="entry name" value="Cytochrome P450"/>
    <property type="match status" value="1"/>
</dbReference>
<dbReference type="InterPro" id="IPR017972">
    <property type="entry name" value="Cyt_P450_CS"/>
</dbReference>
<dbReference type="InterPro" id="IPR036396">
    <property type="entry name" value="Cyt_P450_sf"/>
</dbReference>
<dbReference type="PROSITE" id="PS00086">
    <property type="entry name" value="CYTOCHROME_P450"/>
    <property type="match status" value="1"/>
</dbReference>
<dbReference type="SUPFAM" id="SSF48264">
    <property type="entry name" value="Cytochrome P450"/>
    <property type="match status" value="1"/>
</dbReference>
<dbReference type="InterPro" id="IPR002397">
    <property type="entry name" value="Cyt_P450_B"/>
</dbReference>
<name>M0ARD3_9EURY</name>
<keyword evidence="5 7" id="KW-0408">Iron</keyword>
<evidence type="ECO:0000256" key="7">
    <source>
        <dbReference type="RuleBase" id="RU000461"/>
    </source>
</evidence>